<comment type="similarity">
    <text evidence="2">Belongs to the wax synthase family.</text>
</comment>
<dbReference type="STRING" id="2060906.A0A0H1BPD8"/>
<feature type="transmembrane region" description="Helical" evidence="7">
    <location>
        <begin position="311"/>
        <end position="340"/>
    </location>
</feature>
<evidence type="ECO:0000256" key="1">
    <source>
        <dbReference type="ARBA" id="ARBA00004141"/>
    </source>
</evidence>
<feature type="transmembrane region" description="Helical" evidence="7">
    <location>
        <begin position="34"/>
        <end position="54"/>
    </location>
</feature>
<keyword evidence="6 7" id="KW-0472">Membrane</keyword>
<dbReference type="AlphaFoldDB" id="A0A0H1BPD8"/>
<keyword evidence="3" id="KW-0808">Transferase</keyword>
<dbReference type="InterPro" id="IPR032805">
    <property type="entry name" value="Wax_synthase_dom"/>
</dbReference>
<evidence type="ECO:0000256" key="3">
    <source>
        <dbReference type="ARBA" id="ARBA00022679"/>
    </source>
</evidence>
<dbReference type="GO" id="GO:0006629">
    <property type="term" value="P:lipid metabolic process"/>
    <property type="evidence" value="ECO:0007669"/>
    <property type="project" value="InterPro"/>
</dbReference>
<organism evidence="9 10">
    <name type="scientific">Blastomyces silverae</name>
    <dbReference type="NCBI Taxonomy" id="2060906"/>
    <lineage>
        <taxon>Eukaryota</taxon>
        <taxon>Fungi</taxon>
        <taxon>Dikarya</taxon>
        <taxon>Ascomycota</taxon>
        <taxon>Pezizomycotina</taxon>
        <taxon>Eurotiomycetes</taxon>
        <taxon>Eurotiomycetidae</taxon>
        <taxon>Onygenales</taxon>
        <taxon>Ajellomycetaceae</taxon>
        <taxon>Blastomyces</taxon>
    </lineage>
</organism>
<evidence type="ECO:0000313" key="9">
    <source>
        <dbReference type="EMBL" id="KLJ12968.1"/>
    </source>
</evidence>
<accession>A0A0H1BPD8</accession>
<evidence type="ECO:0000256" key="4">
    <source>
        <dbReference type="ARBA" id="ARBA00022692"/>
    </source>
</evidence>
<sequence length="552" mass="62786">MDEIVIPPSYLVAVRQLQNKYDEAIAAGWIRPVLFPHSFAPLIILVLSLLVKTLRNGPFTIIKYLSFGAVICSGLLNILQSRMYLGGNGCVVGIASFWYIMLSASLLVFNDPQGRFKRIERTTIFLHNRESCSSCSEDDVLATTSYRSLEDKEIGDTNFRLSRTTKKALQPENKCKHLPKAGSEMYILRWQAYPKTFPHRLAWVWDLIINMRGPGWNWRISTIPRLPKSISSHPDPLSHGVRKPEIMNLSDTKSAAKSALIQMTWSYLGLDALKVIMMLDPYFWGVISSPPPFPLDSFGTFGKITTQAYRLLFSVIGVICAVECTASAISLLSLSISLWVPFARTWTSIPIEAPWLYPNTFGPCFSSLLDHGLIGFWSKWWHQVFRFNFLQPSNWIYAHLPHRLQKPFVRQSLQLYIAFGLSGLLHAAGSYTQLAPTKPFPNLFLFFFLQAPAIMFQDFASKHIVTLLPFNPPRWLRRSTNFIFVVAWAFLIGPLGADDFAKGGIWLIEPVPLSPIRGLGFGAEGEGWWCWKGQAFRQWRGEKWWDVGIRIM</sequence>
<evidence type="ECO:0000256" key="6">
    <source>
        <dbReference type="ARBA" id="ARBA00023136"/>
    </source>
</evidence>
<evidence type="ECO:0000256" key="5">
    <source>
        <dbReference type="ARBA" id="ARBA00022989"/>
    </source>
</evidence>
<reference evidence="10" key="1">
    <citation type="journal article" date="2015" name="PLoS Genet.">
        <title>The dynamic genome and transcriptome of the human fungal pathogen Blastomyces and close relative Emmonsia.</title>
        <authorList>
            <person name="Munoz J.F."/>
            <person name="Gauthier G.M."/>
            <person name="Desjardins C.A."/>
            <person name="Gallo J.E."/>
            <person name="Holder J."/>
            <person name="Sullivan T.D."/>
            <person name="Marty A.J."/>
            <person name="Carmen J.C."/>
            <person name="Chen Z."/>
            <person name="Ding L."/>
            <person name="Gujja S."/>
            <person name="Magrini V."/>
            <person name="Misas E."/>
            <person name="Mitreva M."/>
            <person name="Priest M."/>
            <person name="Saif S."/>
            <person name="Whiston E.A."/>
            <person name="Young S."/>
            <person name="Zeng Q."/>
            <person name="Goldman W.E."/>
            <person name="Mardis E.R."/>
            <person name="Taylor J.W."/>
            <person name="McEwen J.G."/>
            <person name="Clay O.K."/>
            <person name="Klein B.S."/>
            <person name="Cuomo C.A."/>
        </authorList>
    </citation>
    <scope>NUCLEOTIDE SEQUENCE [LARGE SCALE GENOMIC DNA]</scope>
    <source>
        <strain evidence="10">UAMH 139</strain>
    </source>
</reference>
<evidence type="ECO:0000313" key="10">
    <source>
        <dbReference type="Proteomes" id="UP000053573"/>
    </source>
</evidence>
<comment type="caution">
    <text evidence="9">The sequence shown here is derived from an EMBL/GenBank/DDBJ whole genome shotgun (WGS) entry which is preliminary data.</text>
</comment>
<dbReference type="PANTHER" id="PTHR31595">
    <property type="entry name" value="LONG-CHAIN-ALCOHOL O-FATTY-ACYLTRANSFERASE 3-RELATED"/>
    <property type="match status" value="1"/>
</dbReference>
<evidence type="ECO:0000259" key="8">
    <source>
        <dbReference type="Pfam" id="PF13813"/>
    </source>
</evidence>
<gene>
    <name evidence="9" type="ORF">EMPG_12067</name>
</gene>
<keyword evidence="10" id="KW-1185">Reference proteome</keyword>
<comment type="subcellular location">
    <subcellularLocation>
        <location evidence="1">Membrane</location>
        <topology evidence="1">Multi-pass membrane protein</topology>
    </subcellularLocation>
</comment>
<evidence type="ECO:0000256" key="2">
    <source>
        <dbReference type="ARBA" id="ARBA00007282"/>
    </source>
</evidence>
<dbReference type="GO" id="GO:0008374">
    <property type="term" value="F:O-acyltransferase activity"/>
    <property type="evidence" value="ECO:0007669"/>
    <property type="project" value="InterPro"/>
</dbReference>
<dbReference type="OrthoDB" id="2796277at2759"/>
<keyword evidence="5 7" id="KW-1133">Transmembrane helix</keyword>
<dbReference type="EMBL" id="LDEV01000584">
    <property type="protein sequence ID" value="KLJ12968.1"/>
    <property type="molecule type" value="Genomic_DNA"/>
</dbReference>
<feature type="domain" description="Wax synthase" evidence="8">
    <location>
        <begin position="357"/>
        <end position="448"/>
    </location>
</feature>
<keyword evidence="4 7" id="KW-0812">Transmembrane</keyword>
<dbReference type="Proteomes" id="UP000053573">
    <property type="component" value="Unassembled WGS sequence"/>
</dbReference>
<protein>
    <recommendedName>
        <fullName evidence="8">Wax synthase domain-containing protein</fullName>
    </recommendedName>
</protein>
<evidence type="ECO:0000256" key="7">
    <source>
        <dbReference type="SAM" id="Phobius"/>
    </source>
</evidence>
<proteinExistence type="inferred from homology"/>
<dbReference type="PANTHER" id="PTHR31595:SF67">
    <property type="entry name" value="WAX SYNTHASE DOMAIN-CONTAINING PROTEIN"/>
    <property type="match status" value="1"/>
</dbReference>
<dbReference type="Pfam" id="PF13813">
    <property type="entry name" value="MBOAT_2"/>
    <property type="match status" value="1"/>
</dbReference>
<name>A0A0H1BPD8_9EURO</name>
<dbReference type="InterPro" id="IPR044851">
    <property type="entry name" value="Wax_synthase"/>
</dbReference>
<feature type="transmembrane region" description="Helical" evidence="7">
    <location>
        <begin position="85"/>
        <end position="109"/>
    </location>
</feature>
<feature type="transmembrane region" description="Helical" evidence="7">
    <location>
        <begin position="61"/>
        <end position="79"/>
    </location>
</feature>
<dbReference type="GO" id="GO:0016020">
    <property type="term" value="C:membrane"/>
    <property type="evidence" value="ECO:0007669"/>
    <property type="project" value="UniProtKB-SubCell"/>
</dbReference>